<dbReference type="SUPFAM" id="SSF52821">
    <property type="entry name" value="Rhodanese/Cell cycle control phosphatase"/>
    <property type="match status" value="1"/>
</dbReference>
<feature type="domain" description="Rhodanese" evidence="1">
    <location>
        <begin position="196"/>
        <end position="296"/>
    </location>
</feature>
<protein>
    <submittedName>
        <fullName evidence="2">Heat shock 67B2</fullName>
    </submittedName>
</protein>
<evidence type="ECO:0000313" key="3">
    <source>
        <dbReference type="Proteomes" id="UP000239899"/>
    </source>
</evidence>
<dbReference type="EMBL" id="LHPG02000007">
    <property type="protein sequence ID" value="PRW57512.1"/>
    <property type="molecule type" value="Genomic_DNA"/>
</dbReference>
<organism evidence="2 3">
    <name type="scientific">Chlorella sorokiniana</name>
    <name type="common">Freshwater green alga</name>
    <dbReference type="NCBI Taxonomy" id="3076"/>
    <lineage>
        <taxon>Eukaryota</taxon>
        <taxon>Viridiplantae</taxon>
        <taxon>Chlorophyta</taxon>
        <taxon>core chlorophytes</taxon>
        <taxon>Trebouxiophyceae</taxon>
        <taxon>Chlorellales</taxon>
        <taxon>Chlorellaceae</taxon>
        <taxon>Chlorella clade</taxon>
        <taxon>Chlorella</taxon>
    </lineage>
</organism>
<dbReference type="Pfam" id="PF00581">
    <property type="entry name" value="Rhodanese"/>
    <property type="match status" value="1"/>
</dbReference>
<dbReference type="STRING" id="3076.A0A2P6TTV8"/>
<evidence type="ECO:0000259" key="1">
    <source>
        <dbReference type="PROSITE" id="PS50206"/>
    </source>
</evidence>
<accession>A0A2P6TTV8</accession>
<dbReference type="AlphaFoldDB" id="A0A2P6TTV8"/>
<sequence length="335" mass="36197">MALINNAGGSLTSAVLLTLLAWGVRWLRAELNRKRQEDEKGRVASRRSLGRFSARLSPVALRMLVETGPYPHLVISVRSAGSHDALPAELRGALRLPESKVAAVLGSASAWAEAFQGVPYPPPHFMLVFVGDREEEEVRAAAAAASCGFQRTMVLEGGLQALGGGSTQLPQPQADLHFIGRDALAVLLGMAPEVLHVPPVTLVDVRRSDERALYGAIKGAAHIPVDQLASALALPPEQFFVQYSFAKPAPDDLVVFSCRTNTRAGWAAQVARDAGLQRCLVLRQGVYGWRLDPAVKPYRGYRLQDVPPEAEPFSVEPLNAEAGRRELASLHIPVM</sequence>
<comment type="caution">
    <text evidence="2">The sequence shown here is derived from an EMBL/GenBank/DDBJ whole genome shotgun (WGS) entry which is preliminary data.</text>
</comment>
<dbReference type="OrthoDB" id="566238at2759"/>
<proteinExistence type="predicted"/>
<dbReference type="PANTHER" id="PTHR44086">
    <property type="entry name" value="THIOSULFATE SULFURTRANSFERASE RDL2, MITOCHONDRIAL-RELATED"/>
    <property type="match status" value="1"/>
</dbReference>
<reference evidence="2 3" key="1">
    <citation type="journal article" date="2018" name="Plant J.">
        <title>Genome sequences of Chlorella sorokiniana UTEX 1602 and Micractinium conductrix SAG 241.80: implications to maltose excretion by a green alga.</title>
        <authorList>
            <person name="Arriola M.B."/>
            <person name="Velmurugan N."/>
            <person name="Zhang Y."/>
            <person name="Plunkett M.H."/>
            <person name="Hondzo H."/>
            <person name="Barney B.M."/>
        </authorList>
    </citation>
    <scope>NUCLEOTIDE SEQUENCE [LARGE SCALE GENOMIC DNA]</scope>
    <source>
        <strain evidence="3">UTEX 1602</strain>
    </source>
</reference>
<dbReference type="SMART" id="SM00450">
    <property type="entry name" value="RHOD"/>
    <property type="match status" value="1"/>
</dbReference>
<evidence type="ECO:0000313" key="2">
    <source>
        <dbReference type="EMBL" id="PRW57512.1"/>
    </source>
</evidence>
<dbReference type="GO" id="GO:0005739">
    <property type="term" value="C:mitochondrion"/>
    <property type="evidence" value="ECO:0007669"/>
    <property type="project" value="TreeGrafter"/>
</dbReference>
<dbReference type="InterPro" id="IPR036873">
    <property type="entry name" value="Rhodanese-like_dom_sf"/>
</dbReference>
<dbReference type="GO" id="GO:0004792">
    <property type="term" value="F:thiosulfate-cyanide sulfurtransferase activity"/>
    <property type="evidence" value="ECO:0007669"/>
    <property type="project" value="TreeGrafter"/>
</dbReference>
<dbReference type="PANTHER" id="PTHR44086:SF10">
    <property type="entry name" value="THIOSULFATE SULFURTRANSFERASE_RHODANESE-LIKE DOMAIN-CONTAINING PROTEIN 3"/>
    <property type="match status" value="1"/>
</dbReference>
<gene>
    <name evidence="2" type="ORF">C2E21_4053</name>
</gene>
<keyword evidence="2" id="KW-0346">Stress response</keyword>
<dbReference type="InterPro" id="IPR001763">
    <property type="entry name" value="Rhodanese-like_dom"/>
</dbReference>
<dbReference type="Gene3D" id="3.40.250.10">
    <property type="entry name" value="Rhodanese-like domain"/>
    <property type="match status" value="1"/>
</dbReference>
<dbReference type="Proteomes" id="UP000239899">
    <property type="component" value="Unassembled WGS sequence"/>
</dbReference>
<keyword evidence="3" id="KW-1185">Reference proteome</keyword>
<dbReference type="PROSITE" id="PS50206">
    <property type="entry name" value="RHODANESE_3"/>
    <property type="match status" value="1"/>
</dbReference>
<name>A0A2P6TTV8_CHLSO</name>